<dbReference type="InterPro" id="IPR010730">
    <property type="entry name" value="HET"/>
</dbReference>
<keyword evidence="3" id="KW-1185">Reference proteome</keyword>
<dbReference type="OrthoDB" id="2157530at2759"/>
<evidence type="ECO:0000259" key="1">
    <source>
        <dbReference type="Pfam" id="PF06985"/>
    </source>
</evidence>
<organism evidence="2 3">
    <name type="scientific">Aulographum hederae CBS 113979</name>
    <dbReference type="NCBI Taxonomy" id="1176131"/>
    <lineage>
        <taxon>Eukaryota</taxon>
        <taxon>Fungi</taxon>
        <taxon>Dikarya</taxon>
        <taxon>Ascomycota</taxon>
        <taxon>Pezizomycotina</taxon>
        <taxon>Dothideomycetes</taxon>
        <taxon>Pleosporomycetidae</taxon>
        <taxon>Aulographales</taxon>
        <taxon>Aulographaceae</taxon>
    </lineage>
</organism>
<feature type="non-terminal residue" evidence="2">
    <location>
        <position position="1"/>
    </location>
</feature>
<dbReference type="PANTHER" id="PTHR24148">
    <property type="entry name" value="ANKYRIN REPEAT DOMAIN-CONTAINING PROTEIN 39 HOMOLOG-RELATED"/>
    <property type="match status" value="1"/>
</dbReference>
<dbReference type="PANTHER" id="PTHR24148:SF73">
    <property type="entry name" value="HET DOMAIN PROTEIN (AFU_ORTHOLOGUE AFUA_8G01020)"/>
    <property type="match status" value="1"/>
</dbReference>
<protein>
    <recommendedName>
        <fullName evidence="1">Heterokaryon incompatibility domain-containing protein</fullName>
    </recommendedName>
</protein>
<proteinExistence type="predicted"/>
<accession>A0A6G1GJX8</accession>
<feature type="non-terminal residue" evidence="2">
    <location>
        <position position="147"/>
    </location>
</feature>
<reference evidence="2" key="1">
    <citation type="journal article" date="2020" name="Stud. Mycol.">
        <title>101 Dothideomycetes genomes: a test case for predicting lifestyles and emergence of pathogens.</title>
        <authorList>
            <person name="Haridas S."/>
            <person name="Albert R."/>
            <person name="Binder M."/>
            <person name="Bloem J."/>
            <person name="Labutti K."/>
            <person name="Salamov A."/>
            <person name="Andreopoulos B."/>
            <person name="Baker S."/>
            <person name="Barry K."/>
            <person name="Bills G."/>
            <person name="Bluhm B."/>
            <person name="Cannon C."/>
            <person name="Castanera R."/>
            <person name="Culley D."/>
            <person name="Daum C."/>
            <person name="Ezra D."/>
            <person name="Gonzalez J."/>
            <person name="Henrissat B."/>
            <person name="Kuo A."/>
            <person name="Liang C."/>
            <person name="Lipzen A."/>
            <person name="Lutzoni F."/>
            <person name="Magnuson J."/>
            <person name="Mondo S."/>
            <person name="Nolan M."/>
            <person name="Ohm R."/>
            <person name="Pangilinan J."/>
            <person name="Park H.-J."/>
            <person name="Ramirez L."/>
            <person name="Alfaro M."/>
            <person name="Sun H."/>
            <person name="Tritt A."/>
            <person name="Yoshinaga Y."/>
            <person name="Zwiers L.-H."/>
            <person name="Turgeon B."/>
            <person name="Goodwin S."/>
            <person name="Spatafora J."/>
            <person name="Crous P."/>
            <person name="Grigoriev I."/>
        </authorList>
    </citation>
    <scope>NUCLEOTIDE SEQUENCE</scope>
    <source>
        <strain evidence="2">CBS 113979</strain>
    </source>
</reference>
<gene>
    <name evidence="2" type="ORF">K402DRAFT_307372</name>
</gene>
<sequence length="147" mass="16630">YFPLDSDRQEIRLLEIQSGQLDDPLVCSLVYASISDPDNVPYSTLSYCWGIRKEVATMALSIAMRSPLLQGPTQLLQIQVQANLHNALRYLRHERGGPRVVWADAVCINQQGIEERNQQVAMMRDIYVCAKDVRIWLGEGDGKTPPM</sequence>
<dbReference type="Pfam" id="PF06985">
    <property type="entry name" value="HET"/>
    <property type="match status" value="1"/>
</dbReference>
<feature type="domain" description="Heterokaryon incompatibility" evidence="1">
    <location>
        <begin position="42"/>
        <end position="142"/>
    </location>
</feature>
<evidence type="ECO:0000313" key="3">
    <source>
        <dbReference type="Proteomes" id="UP000800041"/>
    </source>
</evidence>
<dbReference type="AlphaFoldDB" id="A0A6G1GJX8"/>
<dbReference type="EMBL" id="ML977210">
    <property type="protein sequence ID" value="KAF1981028.1"/>
    <property type="molecule type" value="Genomic_DNA"/>
</dbReference>
<evidence type="ECO:0000313" key="2">
    <source>
        <dbReference type="EMBL" id="KAF1981028.1"/>
    </source>
</evidence>
<name>A0A6G1GJX8_9PEZI</name>
<dbReference type="InterPro" id="IPR052895">
    <property type="entry name" value="HetReg/Transcr_Mod"/>
</dbReference>
<dbReference type="Proteomes" id="UP000800041">
    <property type="component" value="Unassembled WGS sequence"/>
</dbReference>